<evidence type="ECO:0000256" key="2">
    <source>
        <dbReference type="ARBA" id="ARBA00022771"/>
    </source>
</evidence>
<comment type="caution">
    <text evidence="9">The sequence shown here is derived from an EMBL/GenBank/DDBJ whole genome shotgun (WGS) entry which is preliminary data.</text>
</comment>
<keyword evidence="10" id="KW-1185">Reference proteome</keyword>
<dbReference type="PROSITE" id="PS50119">
    <property type="entry name" value="ZF_BBOX"/>
    <property type="match status" value="1"/>
</dbReference>
<keyword evidence="3" id="KW-0862">Zinc</keyword>
<evidence type="ECO:0000256" key="1">
    <source>
        <dbReference type="ARBA" id="ARBA00022723"/>
    </source>
</evidence>
<evidence type="ECO:0000259" key="7">
    <source>
        <dbReference type="PROSITE" id="PS50119"/>
    </source>
</evidence>
<dbReference type="OrthoDB" id="2133912at2759"/>
<dbReference type="InterPro" id="IPR041091">
    <property type="entry name" value="RPGRIP1_C"/>
</dbReference>
<gene>
    <name evidence="9" type="ORF">MEDL_12240</name>
</gene>
<dbReference type="InterPro" id="IPR031139">
    <property type="entry name" value="RPGRIP1_fam"/>
</dbReference>
<organism evidence="9 10">
    <name type="scientific">Mytilus edulis</name>
    <name type="common">Blue mussel</name>
    <dbReference type="NCBI Taxonomy" id="6550"/>
    <lineage>
        <taxon>Eukaryota</taxon>
        <taxon>Metazoa</taxon>
        <taxon>Spiralia</taxon>
        <taxon>Lophotrochozoa</taxon>
        <taxon>Mollusca</taxon>
        <taxon>Bivalvia</taxon>
        <taxon>Autobranchia</taxon>
        <taxon>Pteriomorphia</taxon>
        <taxon>Mytilida</taxon>
        <taxon>Mytiloidea</taxon>
        <taxon>Mytilidae</taxon>
        <taxon>Mytilinae</taxon>
        <taxon>Mytilus</taxon>
    </lineage>
</organism>
<dbReference type="PANTHER" id="PTHR14240:SF1">
    <property type="entry name" value="PROTEIN FANTOM-RELATED"/>
    <property type="match status" value="1"/>
</dbReference>
<dbReference type="SMART" id="SM00980">
    <property type="entry name" value="THAP"/>
    <property type="match status" value="1"/>
</dbReference>
<dbReference type="GO" id="GO:0035869">
    <property type="term" value="C:ciliary transition zone"/>
    <property type="evidence" value="ECO:0007669"/>
    <property type="project" value="TreeGrafter"/>
</dbReference>
<dbReference type="Pfam" id="PF00643">
    <property type="entry name" value="zf-B_box"/>
    <property type="match status" value="1"/>
</dbReference>
<proteinExistence type="predicted"/>
<evidence type="ECO:0000256" key="5">
    <source>
        <dbReference type="PROSITE-ProRule" id="PRU00024"/>
    </source>
</evidence>
<evidence type="ECO:0000259" key="8">
    <source>
        <dbReference type="PROSITE" id="PS50950"/>
    </source>
</evidence>
<dbReference type="GO" id="GO:1905515">
    <property type="term" value="P:non-motile cilium assembly"/>
    <property type="evidence" value="ECO:0007669"/>
    <property type="project" value="TreeGrafter"/>
</dbReference>
<dbReference type="InterPro" id="IPR035892">
    <property type="entry name" value="C2_domain_sf"/>
</dbReference>
<evidence type="ECO:0000256" key="4">
    <source>
        <dbReference type="ARBA" id="ARBA00023125"/>
    </source>
</evidence>
<dbReference type="PROSITE" id="PS50950">
    <property type="entry name" value="ZF_THAP"/>
    <property type="match status" value="1"/>
</dbReference>
<dbReference type="CDD" id="cd19757">
    <property type="entry name" value="Bbox1"/>
    <property type="match status" value="1"/>
</dbReference>
<dbReference type="PANTHER" id="PTHR14240">
    <property type="entry name" value="RETINITIS PIGMENTOSA GTPASE REGULATOR-INTERACTING PROTEIN"/>
    <property type="match status" value="1"/>
</dbReference>
<dbReference type="AlphaFoldDB" id="A0A8S3QPA2"/>
<dbReference type="Proteomes" id="UP000683360">
    <property type="component" value="Unassembled WGS sequence"/>
</dbReference>
<dbReference type="Pfam" id="PF18111">
    <property type="entry name" value="RPGR1_C"/>
    <property type="match status" value="1"/>
</dbReference>
<feature type="domain" description="B box-type" evidence="7">
    <location>
        <begin position="18"/>
        <end position="65"/>
    </location>
</feature>
<keyword evidence="2 5" id="KW-0863">Zinc-finger</keyword>
<evidence type="ECO:0000313" key="10">
    <source>
        <dbReference type="Proteomes" id="UP000683360"/>
    </source>
</evidence>
<feature type="domain" description="THAP-type" evidence="8">
    <location>
        <begin position="172"/>
        <end position="267"/>
    </location>
</feature>
<dbReference type="Pfam" id="PF05485">
    <property type="entry name" value="THAP"/>
    <property type="match status" value="1"/>
</dbReference>
<dbReference type="GO" id="GO:0003677">
    <property type="term" value="F:DNA binding"/>
    <property type="evidence" value="ECO:0007669"/>
    <property type="project" value="UniProtKB-UniRule"/>
</dbReference>
<dbReference type="InterPro" id="IPR000315">
    <property type="entry name" value="Znf_B-box"/>
</dbReference>
<protein>
    <submittedName>
        <fullName evidence="9">RPGRIP1L</fullName>
    </submittedName>
</protein>
<name>A0A8S3QPA2_MYTED</name>
<dbReference type="SUPFAM" id="SSF57716">
    <property type="entry name" value="Glucocorticoid receptor-like (DNA-binding domain)"/>
    <property type="match status" value="1"/>
</dbReference>
<evidence type="ECO:0000313" key="9">
    <source>
        <dbReference type="EMBL" id="CAG2197423.1"/>
    </source>
</evidence>
<keyword evidence="4 6" id="KW-0238">DNA-binding</keyword>
<reference evidence="9" key="1">
    <citation type="submission" date="2021-03" db="EMBL/GenBank/DDBJ databases">
        <authorList>
            <person name="Bekaert M."/>
        </authorList>
    </citation>
    <scope>NUCLEOTIDE SEQUENCE</scope>
</reference>
<dbReference type="SUPFAM" id="SSF57845">
    <property type="entry name" value="B-box zinc-binding domain"/>
    <property type="match status" value="1"/>
</dbReference>
<dbReference type="Gene3D" id="2.60.40.150">
    <property type="entry name" value="C2 domain"/>
    <property type="match status" value="1"/>
</dbReference>
<evidence type="ECO:0000256" key="3">
    <source>
        <dbReference type="ARBA" id="ARBA00022833"/>
    </source>
</evidence>
<dbReference type="GO" id="GO:0008270">
    <property type="term" value="F:zinc ion binding"/>
    <property type="evidence" value="ECO:0007669"/>
    <property type="project" value="UniProtKB-KW"/>
</dbReference>
<accession>A0A8S3QPA2</accession>
<sequence length="287" mass="32436">MDGFVMAEKSNTNEDAAQTALMCQFCDQQNIKWKCVDCDILLCSSCKEKIHKKLKSADKHKILSIQDIGKNSSTAKKVNSNIVTVTITHLVLSTGAAVLDTESIFQLFVSYNFLGIKAHELETPFSLPKPKAEQPINFNFSKTFHVDMATNYPKRKYLAGMLLPDDPDGGSMGKKYCCVPLCHNTSDTVTENGSKVILHRFPMSEKKSHIKRQWITRVNNVRANFVVNDSSRICSEHFEGPFTDQSLPTRFPSKPQKEVKTRRPLLKYELNVDNNNNIPPCDTNEPY</sequence>
<dbReference type="InterPro" id="IPR006612">
    <property type="entry name" value="THAP_Znf"/>
</dbReference>
<evidence type="ECO:0000256" key="6">
    <source>
        <dbReference type="PROSITE-ProRule" id="PRU00309"/>
    </source>
</evidence>
<keyword evidence="1" id="KW-0479">Metal-binding</keyword>
<dbReference type="EMBL" id="CAJPWZ010000647">
    <property type="protein sequence ID" value="CAG2197423.1"/>
    <property type="molecule type" value="Genomic_DNA"/>
</dbReference>